<evidence type="ECO:0000259" key="5">
    <source>
        <dbReference type="PROSITE" id="PS50188"/>
    </source>
</evidence>
<organism evidence="6 7">
    <name type="scientific">Amphiprion percula</name>
    <name type="common">Orange clownfish</name>
    <name type="synonym">Lutjanus percula</name>
    <dbReference type="NCBI Taxonomy" id="161767"/>
    <lineage>
        <taxon>Eukaryota</taxon>
        <taxon>Metazoa</taxon>
        <taxon>Chordata</taxon>
        <taxon>Craniata</taxon>
        <taxon>Vertebrata</taxon>
        <taxon>Euteleostomi</taxon>
        <taxon>Actinopterygii</taxon>
        <taxon>Neopterygii</taxon>
        <taxon>Teleostei</taxon>
        <taxon>Neoteleostei</taxon>
        <taxon>Acanthomorphata</taxon>
        <taxon>Ovalentaria</taxon>
        <taxon>Pomacentridae</taxon>
        <taxon>Amphiprion</taxon>
    </lineage>
</organism>
<protein>
    <recommendedName>
        <fullName evidence="5">B30.2/SPRY domain-containing protein</fullName>
    </recommendedName>
</protein>
<dbReference type="SMART" id="SM00589">
    <property type="entry name" value="PRY"/>
    <property type="match status" value="1"/>
</dbReference>
<dbReference type="GO" id="GO:0008270">
    <property type="term" value="F:zinc ion binding"/>
    <property type="evidence" value="ECO:0007669"/>
    <property type="project" value="UniProtKB-KW"/>
</dbReference>
<dbReference type="InterPro" id="IPR003879">
    <property type="entry name" value="Butyrophylin_SPRY"/>
</dbReference>
<dbReference type="Proteomes" id="UP000265080">
    <property type="component" value="Chromosome 24"/>
</dbReference>
<feature type="chain" id="PRO_5018102982" description="B30.2/SPRY domain-containing protein" evidence="4">
    <location>
        <begin position="24"/>
        <end position="197"/>
    </location>
</feature>
<keyword evidence="7" id="KW-1185">Reference proteome</keyword>
<dbReference type="InterPro" id="IPR051051">
    <property type="entry name" value="E3_ubiq-ligase_TRIM/RNF"/>
</dbReference>
<evidence type="ECO:0000313" key="6">
    <source>
        <dbReference type="Ensembl" id="ENSAPEP00000016429.1"/>
    </source>
</evidence>
<evidence type="ECO:0000256" key="3">
    <source>
        <dbReference type="ARBA" id="ARBA00022833"/>
    </source>
</evidence>
<dbReference type="OMA" id="NCETHIY"/>
<dbReference type="GeneTree" id="ENSGT01150000286922"/>
<evidence type="ECO:0000256" key="2">
    <source>
        <dbReference type="ARBA" id="ARBA00022771"/>
    </source>
</evidence>
<name>A0A3P8SVA9_AMPPE</name>
<dbReference type="PANTHER" id="PTHR25465">
    <property type="entry name" value="B-BOX DOMAIN CONTAINING"/>
    <property type="match status" value="1"/>
</dbReference>
<feature type="signal peptide" evidence="4">
    <location>
        <begin position="1"/>
        <end position="23"/>
    </location>
</feature>
<accession>A0A3P8SVA9</accession>
<reference evidence="6 7" key="1">
    <citation type="submission" date="2018-03" db="EMBL/GenBank/DDBJ databases">
        <title>Finding Nemo's genes: A chromosome-scale reference assembly of the genome of the orange clownfish Amphiprion percula.</title>
        <authorList>
            <person name="Lehmann R."/>
        </authorList>
    </citation>
    <scope>NUCLEOTIDE SEQUENCE</scope>
</reference>
<evidence type="ECO:0000313" key="7">
    <source>
        <dbReference type="Proteomes" id="UP000265080"/>
    </source>
</evidence>
<evidence type="ECO:0000256" key="4">
    <source>
        <dbReference type="SAM" id="SignalP"/>
    </source>
</evidence>
<reference evidence="6" key="2">
    <citation type="submission" date="2025-08" db="UniProtKB">
        <authorList>
            <consortium name="Ensembl"/>
        </authorList>
    </citation>
    <scope>IDENTIFICATION</scope>
</reference>
<reference evidence="6" key="3">
    <citation type="submission" date="2025-09" db="UniProtKB">
        <authorList>
            <consortium name="Ensembl"/>
        </authorList>
    </citation>
    <scope>IDENTIFICATION</scope>
</reference>
<dbReference type="PANTHER" id="PTHR25465:SF5">
    <property type="entry name" value="E3 UBIQUITIN_ISG15 LIGASE TRIM25-RELATED"/>
    <property type="match status" value="1"/>
</dbReference>
<keyword evidence="3" id="KW-0862">Zinc</keyword>
<dbReference type="AlphaFoldDB" id="A0A3P8SVA9"/>
<dbReference type="InterPro" id="IPR043136">
    <property type="entry name" value="B30.2/SPRY_sf"/>
</dbReference>
<dbReference type="InterPro" id="IPR013320">
    <property type="entry name" value="ConA-like_dom_sf"/>
</dbReference>
<dbReference type="Pfam" id="PF00622">
    <property type="entry name" value="SPRY"/>
    <property type="match status" value="1"/>
</dbReference>
<proteinExistence type="predicted"/>
<keyword evidence="2" id="KW-0863">Zinc-finger</keyword>
<dbReference type="Gene3D" id="2.60.120.920">
    <property type="match status" value="1"/>
</dbReference>
<dbReference type="Pfam" id="PF13765">
    <property type="entry name" value="PRY"/>
    <property type="match status" value="1"/>
</dbReference>
<dbReference type="Ensembl" id="ENSAPET00000016875.1">
    <property type="protein sequence ID" value="ENSAPEP00000016429.1"/>
    <property type="gene ID" value="ENSAPEG00000011735.1"/>
</dbReference>
<dbReference type="PROSITE" id="PS50188">
    <property type="entry name" value="B302_SPRY"/>
    <property type="match status" value="1"/>
</dbReference>
<dbReference type="CDD" id="cd16040">
    <property type="entry name" value="SPRY_PRY_SNTX"/>
    <property type="match status" value="1"/>
</dbReference>
<dbReference type="InterPro" id="IPR003877">
    <property type="entry name" value="SPRY_dom"/>
</dbReference>
<dbReference type="InterPro" id="IPR001870">
    <property type="entry name" value="B30.2/SPRY"/>
</dbReference>
<keyword evidence="4" id="KW-0732">Signal</keyword>
<sequence>IWSVFLSLRNFISVLCLFSPSDSCQLTVDTNTVNTNLKLSDNNRKVTFVEEDQSYPDHPDRFNWWDQLLCRTGLTGRCYWEVEWRGDANILVSYRGIRRKGRSYDCCFGRNDQSWSLNCSDVNGYSVWHNKSQTSISSSSVSHRISVYVDLPAGTLSFYRVSSDSLIHLHTFNTTFTQPFYPGFGVYWFSGSSVFLC</sequence>
<dbReference type="PRINTS" id="PR01407">
    <property type="entry name" value="BUTYPHLNCDUF"/>
</dbReference>
<dbReference type="SUPFAM" id="SSF49899">
    <property type="entry name" value="Concanavalin A-like lectins/glucanases"/>
    <property type="match status" value="1"/>
</dbReference>
<dbReference type="GO" id="GO:0005737">
    <property type="term" value="C:cytoplasm"/>
    <property type="evidence" value="ECO:0007669"/>
    <property type="project" value="UniProtKB-ARBA"/>
</dbReference>
<dbReference type="SMART" id="SM00449">
    <property type="entry name" value="SPRY"/>
    <property type="match status" value="1"/>
</dbReference>
<dbReference type="InterPro" id="IPR006574">
    <property type="entry name" value="PRY"/>
</dbReference>
<feature type="domain" description="B30.2/SPRY" evidence="5">
    <location>
        <begin position="6"/>
        <end position="197"/>
    </location>
</feature>
<keyword evidence="1" id="KW-0479">Metal-binding</keyword>
<evidence type="ECO:0000256" key="1">
    <source>
        <dbReference type="ARBA" id="ARBA00022723"/>
    </source>
</evidence>